<evidence type="ECO:0000313" key="2">
    <source>
        <dbReference type="EMBL" id="KAA6304286.1"/>
    </source>
</evidence>
<feature type="non-terminal residue" evidence="2">
    <location>
        <position position="1"/>
    </location>
</feature>
<proteinExistence type="predicted"/>
<gene>
    <name evidence="2" type="ORF">EZS27_044066</name>
</gene>
<reference evidence="2" key="1">
    <citation type="submission" date="2019-03" db="EMBL/GenBank/DDBJ databases">
        <title>Single cell metagenomics reveals metabolic interactions within the superorganism composed of flagellate Streblomastix strix and complex community of Bacteroidetes bacteria on its surface.</title>
        <authorList>
            <person name="Treitli S.C."/>
            <person name="Kolisko M."/>
            <person name="Husnik F."/>
            <person name="Keeling P."/>
            <person name="Hampl V."/>
        </authorList>
    </citation>
    <scope>NUCLEOTIDE SEQUENCE</scope>
    <source>
        <strain evidence="2">STM</strain>
    </source>
</reference>
<dbReference type="AlphaFoldDB" id="A0A5J4P4M3"/>
<organism evidence="2">
    <name type="scientific">termite gut metagenome</name>
    <dbReference type="NCBI Taxonomy" id="433724"/>
    <lineage>
        <taxon>unclassified sequences</taxon>
        <taxon>metagenomes</taxon>
        <taxon>organismal metagenomes</taxon>
    </lineage>
</organism>
<protein>
    <submittedName>
        <fullName evidence="2">Uncharacterized protein</fullName>
    </submittedName>
</protein>
<dbReference type="EMBL" id="SNRY01011635">
    <property type="protein sequence ID" value="KAA6304286.1"/>
    <property type="molecule type" value="Genomic_DNA"/>
</dbReference>
<sequence>ESKELWNENPYKKRQKDIDARWAKKNG</sequence>
<accession>A0A5J4P4M3</accession>
<name>A0A5J4P4M3_9ZZZZ</name>
<feature type="compositionally biased region" description="Basic and acidic residues" evidence="1">
    <location>
        <begin position="16"/>
        <end position="27"/>
    </location>
</feature>
<evidence type="ECO:0000256" key="1">
    <source>
        <dbReference type="SAM" id="MobiDB-lite"/>
    </source>
</evidence>
<comment type="caution">
    <text evidence="2">The sequence shown here is derived from an EMBL/GenBank/DDBJ whole genome shotgun (WGS) entry which is preliminary data.</text>
</comment>
<feature type="region of interest" description="Disordered" evidence="1">
    <location>
        <begin position="1"/>
        <end position="27"/>
    </location>
</feature>